<protein>
    <submittedName>
        <fullName evidence="2">FixH family protein</fullName>
    </submittedName>
</protein>
<evidence type="ECO:0000313" key="2">
    <source>
        <dbReference type="EMBL" id="MBT0961263.1"/>
    </source>
</evidence>
<keyword evidence="3" id="KW-1185">Reference proteome</keyword>
<gene>
    <name evidence="2" type="ORF">I8J34_08750</name>
</gene>
<keyword evidence="1" id="KW-0812">Transmembrane</keyword>
<dbReference type="Pfam" id="PF05751">
    <property type="entry name" value="FixH"/>
    <property type="match status" value="1"/>
</dbReference>
<proteinExistence type="predicted"/>
<dbReference type="RefSeq" id="WP_214361015.1">
    <property type="nucleotide sequence ID" value="NZ_JAEKFT010000007.1"/>
</dbReference>
<evidence type="ECO:0000313" key="3">
    <source>
        <dbReference type="Proteomes" id="UP000694660"/>
    </source>
</evidence>
<comment type="caution">
    <text evidence="2">The sequence shown here is derived from an EMBL/GenBank/DDBJ whole genome shotgun (WGS) entry which is preliminary data.</text>
</comment>
<dbReference type="InterPro" id="IPR008620">
    <property type="entry name" value="FixH"/>
</dbReference>
<name>A0A944DEC9_DENI1</name>
<dbReference type="Proteomes" id="UP000694660">
    <property type="component" value="Unassembled WGS sequence"/>
</dbReference>
<accession>A0A944DEC9</accession>
<sequence>MSLNKSVQPWFRQSWPWFLIALPATAVIAGFITFWLAVESDDGLVADDYYKQGLALQKSIVRDHEATRLGLAATMRFEAGQVKLTLSSRDGVAPASVFLGLIHPTRTDLDRTLSLVGENGIYTASTEVPEGHWQVLLEDESRAWRLTGTIDLPAETEVRLAALPPVN</sequence>
<dbReference type="EMBL" id="JAEKFT010000007">
    <property type="protein sequence ID" value="MBT0961263.1"/>
    <property type="molecule type" value="Genomic_DNA"/>
</dbReference>
<dbReference type="AlphaFoldDB" id="A0A944DEC9"/>
<keyword evidence="1" id="KW-1133">Transmembrane helix</keyword>
<feature type="transmembrane region" description="Helical" evidence="1">
    <location>
        <begin position="15"/>
        <end position="38"/>
    </location>
</feature>
<evidence type="ECO:0000256" key="1">
    <source>
        <dbReference type="SAM" id="Phobius"/>
    </source>
</evidence>
<keyword evidence="1" id="KW-0472">Membrane</keyword>
<reference evidence="3" key="1">
    <citation type="journal article" date="2022" name="ISME J.">
        <title>Genetic and phylogenetic analysis of dissimilatory iodate-reducing bacteria identifies potential niches across the world's oceans.</title>
        <authorList>
            <person name="Reyes-Umana V."/>
            <person name="Henning Z."/>
            <person name="Lee K."/>
            <person name="Barnum T.P."/>
            <person name="Coates J.D."/>
        </authorList>
    </citation>
    <scope>NUCLEOTIDE SEQUENCE [LARGE SCALE GENOMIC DNA]</scope>
    <source>
        <strain evidence="3">IR12</strain>
    </source>
</reference>
<organism evidence="2 3">
    <name type="scientific">Denitromonas iodatirespirans</name>
    <dbReference type="NCBI Taxonomy" id="2795389"/>
    <lineage>
        <taxon>Bacteria</taxon>
        <taxon>Pseudomonadati</taxon>
        <taxon>Pseudomonadota</taxon>
        <taxon>Betaproteobacteria</taxon>
        <taxon>Rhodocyclales</taxon>
        <taxon>Zoogloeaceae</taxon>
        <taxon>Denitromonas</taxon>
    </lineage>
</organism>